<comment type="caution">
    <text evidence="1">The sequence shown here is derived from an EMBL/GenBank/DDBJ whole genome shotgun (WGS) entry which is preliminary data.</text>
</comment>
<gene>
    <name evidence="1" type="ORF">KC729_08640</name>
</gene>
<name>A0A956RP34_UNCEI</name>
<organism evidence="1 2">
    <name type="scientific">Eiseniibacteriota bacterium</name>
    <dbReference type="NCBI Taxonomy" id="2212470"/>
    <lineage>
        <taxon>Bacteria</taxon>
        <taxon>Candidatus Eiseniibacteriota</taxon>
    </lineage>
</organism>
<reference evidence="1" key="2">
    <citation type="journal article" date="2021" name="Microbiome">
        <title>Successional dynamics and alternative stable states in a saline activated sludge microbial community over 9 years.</title>
        <authorList>
            <person name="Wang Y."/>
            <person name="Ye J."/>
            <person name="Ju F."/>
            <person name="Liu L."/>
            <person name="Boyd J.A."/>
            <person name="Deng Y."/>
            <person name="Parks D.H."/>
            <person name="Jiang X."/>
            <person name="Yin X."/>
            <person name="Woodcroft B.J."/>
            <person name="Tyson G.W."/>
            <person name="Hugenholtz P."/>
            <person name="Polz M.F."/>
            <person name="Zhang T."/>
        </authorList>
    </citation>
    <scope>NUCLEOTIDE SEQUENCE</scope>
    <source>
        <strain evidence="1">HKST-UBA01</strain>
    </source>
</reference>
<dbReference type="EMBL" id="JAGQHR010000225">
    <property type="protein sequence ID" value="MCA9727738.1"/>
    <property type="molecule type" value="Genomic_DNA"/>
</dbReference>
<protein>
    <submittedName>
        <fullName evidence="1">Uncharacterized protein</fullName>
    </submittedName>
</protein>
<evidence type="ECO:0000313" key="1">
    <source>
        <dbReference type="EMBL" id="MCA9727738.1"/>
    </source>
</evidence>
<dbReference type="AlphaFoldDB" id="A0A956RP34"/>
<accession>A0A956RP34</accession>
<reference evidence="1" key="1">
    <citation type="submission" date="2020-04" db="EMBL/GenBank/DDBJ databases">
        <authorList>
            <person name="Zhang T."/>
        </authorList>
    </citation>
    <scope>NUCLEOTIDE SEQUENCE</scope>
    <source>
        <strain evidence="1">HKST-UBA01</strain>
    </source>
</reference>
<proteinExistence type="predicted"/>
<evidence type="ECO:0000313" key="2">
    <source>
        <dbReference type="Proteomes" id="UP000697710"/>
    </source>
</evidence>
<sequence length="458" mass="50500">MTIRATVPDGRLLQTTFELRKDVDGRQFRQIIETQRGVAETHLPPGSYYVRDVDRDTYLGSEGPVRRPADASPVDVPRYRSTDIEFRYSSVSIRLLDDSGRPVRWSGSRPPAKLDVYFFSPQLLGDSVAVLSPVIPGEYPVGIACDTPPLPFTWYPSAGSALDAEPVRVEAGVDTRVVIRSAPPAWIRFVCPAPPQIASWEPNHSVYAAPSGDPTEHRVAGQLERIHDVLGPLPAMDTSVDIKLYWRSGETRTSRELTQRVSPTAHDTTRVVIPSDTGIEVNLDPRMGVLQMTDATRTRVASTEGSPAYLFADPGSYILSGWDSGRLLTYWPSVPRAELSDPIEITRGRFERIDFSLVRPASVRGWIRTDDGMTDLEIAGTNLRLFGAFPQTSRSEDAGDFALAALWPGTYRLLATPPAQSRFAPTWNGGASDSASSIPITVGPGDHLHDLEIRLRRR</sequence>
<dbReference type="Proteomes" id="UP000697710">
    <property type="component" value="Unassembled WGS sequence"/>
</dbReference>